<organism evidence="8 9">
    <name type="scientific">Drouetiella hepatica Uher 2000/2452</name>
    <dbReference type="NCBI Taxonomy" id="904376"/>
    <lineage>
        <taxon>Bacteria</taxon>
        <taxon>Bacillati</taxon>
        <taxon>Cyanobacteriota</taxon>
        <taxon>Cyanophyceae</taxon>
        <taxon>Oculatellales</taxon>
        <taxon>Oculatellaceae</taxon>
        <taxon>Drouetiella</taxon>
    </lineage>
</organism>
<dbReference type="Gene3D" id="3.10.50.40">
    <property type="match status" value="1"/>
</dbReference>
<dbReference type="Proteomes" id="UP000757435">
    <property type="component" value="Unassembled WGS sequence"/>
</dbReference>
<dbReference type="PANTHER" id="PTHR43811:SF19">
    <property type="entry name" value="39 KDA FK506-BINDING NUCLEAR PROTEIN"/>
    <property type="match status" value="1"/>
</dbReference>
<gene>
    <name evidence="8" type="ORF">KME15_00745</name>
</gene>
<dbReference type="Gene3D" id="2.60.120.380">
    <property type="match status" value="2"/>
</dbReference>
<comment type="catalytic activity">
    <reaction evidence="1 6">
        <text>[protein]-peptidylproline (omega=180) = [protein]-peptidylproline (omega=0)</text>
        <dbReference type="Rhea" id="RHEA:16237"/>
        <dbReference type="Rhea" id="RHEA-COMP:10747"/>
        <dbReference type="Rhea" id="RHEA-COMP:10748"/>
        <dbReference type="ChEBI" id="CHEBI:83833"/>
        <dbReference type="ChEBI" id="CHEBI:83834"/>
        <dbReference type="EC" id="5.2.1.8"/>
    </reaction>
</comment>
<evidence type="ECO:0000256" key="6">
    <source>
        <dbReference type="PROSITE-ProRule" id="PRU00277"/>
    </source>
</evidence>
<evidence type="ECO:0000256" key="5">
    <source>
        <dbReference type="ARBA" id="ARBA00023235"/>
    </source>
</evidence>
<comment type="similarity">
    <text evidence="2">Belongs to the FKBP-type PPIase family.</text>
</comment>
<evidence type="ECO:0000313" key="8">
    <source>
        <dbReference type="EMBL" id="MBW4657176.1"/>
    </source>
</evidence>
<evidence type="ECO:0000256" key="1">
    <source>
        <dbReference type="ARBA" id="ARBA00000971"/>
    </source>
</evidence>
<evidence type="ECO:0000256" key="2">
    <source>
        <dbReference type="ARBA" id="ARBA00006577"/>
    </source>
</evidence>
<evidence type="ECO:0000256" key="3">
    <source>
        <dbReference type="ARBA" id="ARBA00013194"/>
    </source>
</evidence>
<keyword evidence="5 6" id="KW-0413">Isomerase</keyword>
<accession>A0A951Q6T4</accession>
<dbReference type="InterPro" id="IPR046357">
    <property type="entry name" value="PPIase_dom_sf"/>
</dbReference>
<protein>
    <recommendedName>
        <fullName evidence="3 6">peptidylprolyl isomerase</fullName>
        <ecNumber evidence="3 6">5.2.1.8</ecNumber>
    </recommendedName>
</protein>
<dbReference type="FunFam" id="3.10.50.40:FF:000006">
    <property type="entry name" value="Peptidyl-prolyl cis-trans isomerase"/>
    <property type="match status" value="1"/>
</dbReference>
<dbReference type="GO" id="GO:0003755">
    <property type="term" value="F:peptidyl-prolyl cis-trans isomerase activity"/>
    <property type="evidence" value="ECO:0007669"/>
    <property type="project" value="UniProtKB-KW"/>
</dbReference>
<keyword evidence="4 6" id="KW-0697">Rotamase</keyword>
<feature type="domain" description="PPIase FKBP-type" evidence="7">
    <location>
        <begin position="258"/>
        <end position="345"/>
    </location>
</feature>
<dbReference type="SUPFAM" id="SSF89260">
    <property type="entry name" value="Collagen-binding domain"/>
    <property type="match status" value="2"/>
</dbReference>
<dbReference type="EC" id="5.2.1.8" evidence="3 6"/>
<evidence type="ECO:0000256" key="4">
    <source>
        <dbReference type="ARBA" id="ARBA00023110"/>
    </source>
</evidence>
<reference evidence="8" key="1">
    <citation type="submission" date="2021-05" db="EMBL/GenBank/DDBJ databases">
        <authorList>
            <person name="Pietrasiak N."/>
            <person name="Ward R."/>
            <person name="Stajich J.E."/>
            <person name="Kurbessoian T."/>
        </authorList>
    </citation>
    <scope>NUCLEOTIDE SEQUENCE</scope>
    <source>
        <strain evidence="8">UHER 2000/2452</strain>
    </source>
</reference>
<sequence length="346" mass="37177">MVRNLGNTFQTAKPFPVSETRRTIKAALTSQDQIDIWKISPKVRSSLDVTLNGIRKKANADIDLIDAAGRLIKFSNLRGNKTDTLSKIPLEAGTFYLRVKLQRQSRDTRYALTVSATPSNDLFGNSFETATQLTSATGDGKDFVGNSDPDDFLKFGALVAGRFNFNLTGSNDASLELYDNSRNLIAVSNSAGTLNETLNQQLTGIAGSTYYVRIAQASGKEASYSFNYSFASDAVTRTASGLQYIDLATGTGATPQTGQTVTVNYTGILLNGTKFDSSRDRNLPFSFPIGEGRVIKGWDEGLSTMKVGGRRQLIVPANLAYGSSGNSVIPANATLIFDVEVIGISG</sequence>
<dbReference type="AlphaFoldDB" id="A0A951Q6T4"/>
<dbReference type="EMBL" id="JAHHHD010000001">
    <property type="protein sequence ID" value="MBW4657176.1"/>
    <property type="molecule type" value="Genomic_DNA"/>
</dbReference>
<name>A0A951Q6T4_9CYAN</name>
<comment type="caution">
    <text evidence="8">The sequence shown here is derived from an EMBL/GenBank/DDBJ whole genome shotgun (WGS) entry which is preliminary data.</text>
</comment>
<evidence type="ECO:0000259" key="7">
    <source>
        <dbReference type="PROSITE" id="PS50059"/>
    </source>
</evidence>
<dbReference type="PROSITE" id="PS50059">
    <property type="entry name" value="FKBP_PPIASE"/>
    <property type="match status" value="1"/>
</dbReference>
<reference evidence="8" key="2">
    <citation type="journal article" date="2022" name="Microbiol. Resour. Announc.">
        <title>Metagenome Sequencing to Explore Phylogenomics of Terrestrial Cyanobacteria.</title>
        <authorList>
            <person name="Ward R.D."/>
            <person name="Stajich J.E."/>
            <person name="Johansen J.R."/>
            <person name="Huntemann M."/>
            <person name="Clum A."/>
            <person name="Foster B."/>
            <person name="Foster B."/>
            <person name="Roux S."/>
            <person name="Palaniappan K."/>
            <person name="Varghese N."/>
            <person name="Mukherjee S."/>
            <person name="Reddy T.B.K."/>
            <person name="Daum C."/>
            <person name="Copeland A."/>
            <person name="Chen I.A."/>
            <person name="Ivanova N.N."/>
            <person name="Kyrpides N.C."/>
            <person name="Shapiro N."/>
            <person name="Eloe-Fadrosh E.A."/>
            <person name="Pietrasiak N."/>
        </authorList>
    </citation>
    <scope>NUCLEOTIDE SEQUENCE</scope>
    <source>
        <strain evidence="8">UHER 2000/2452</strain>
    </source>
</reference>
<dbReference type="SUPFAM" id="SSF54534">
    <property type="entry name" value="FKBP-like"/>
    <property type="match status" value="1"/>
</dbReference>
<proteinExistence type="inferred from homology"/>
<dbReference type="InterPro" id="IPR001179">
    <property type="entry name" value="PPIase_FKBP_dom"/>
</dbReference>
<dbReference type="Pfam" id="PF00254">
    <property type="entry name" value="FKBP_C"/>
    <property type="match status" value="1"/>
</dbReference>
<dbReference type="PANTHER" id="PTHR43811">
    <property type="entry name" value="FKBP-TYPE PEPTIDYL-PROLYL CIS-TRANS ISOMERASE FKPA"/>
    <property type="match status" value="1"/>
</dbReference>
<evidence type="ECO:0000313" key="9">
    <source>
        <dbReference type="Proteomes" id="UP000757435"/>
    </source>
</evidence>